<evidence type="ECO:0000256" key="2">
    <source>
        <dbReference type="ARBA" id="ARBA00022771"/>
    </source>
</evidence>
<dbReference type="InterPro" id="IPR048487">
    <property type="entry name" value="DksA-like_N"/>
</dbReference>
<dbReference type="Proteomes" id="UP000706333">
    <property type="component" value="Unassembled WGS sequence"/>
</dbReference>
<reference evidence="8" key="1">
    <citation type="submission" date="2017-05" db="EMBL/GenBank/DDBJ databases">
        <authorList>
            <person name="Imhoff J.F."/>
            <person name="Rahn T."/>
            <person name="Kuenzel S."/>
            <person name="Neulinger S.C."/>
        </authorList>
    </citation>
    <scope>NUCLEOTIDE SEQUENCE</scope>
    <source>
        <strain evidence="8">LMG 28126</strain>
    </source>
</reference>
<dbReference type="GO" id="GO:0008270">
    <property type="term" value="F:zinc ion binding"/>
    <property type="evidence" value="ECO:0007669"/>
    <property type="project" value="UniProtKB-KW"/>
</dbReference>
<keyword evidence="2" id="KW-0863">Zinc-finger</keyword>
<evidence type="ECO:0000256" key="5">
    <source>
        <dbReference type="SAM" id="MobiDB-lite"/>
    </source>
</evidence>
<reference evidence="8" key="2">
    <citation type="journal article" date="2020" name="Microorganisms">
        <title>Osmotic Adaptation and Compatible Solute Biosynthesis of Phototrophic Bacteria as Revealed from Genome Analyses.</title>
        <authorList>
            <person name="Imhoff J.F."/>
            <person name="Rahn T."/>
            <person name="Kunzel S."/>
            <person name="Keller A."/>
            <person name="Neulinger S.C."/>
        </authorList>
    </citation>
    <scope>NUCLEOTIDE SEQUENCE</scope>
    <source>
        <strain evidence="8">LMG 28126</strain>
    </source>
</reference>
<proteinExistence type="predicted"/>
<evidence type="ECO:0000313" key="9">
    <source>
        <dbReference type="Proteomes" id="UP000706333"/>
    </source>
</evidence>
<feature type="domain" description="DnaK suppressor protein-like N-terminal" evidence="7">
    <location>
        <begin position="10"/>
        <end position="71"/>
    </location>
</feature>
<gene>
    <name evidence="8" type="ORF">CCR87_15155</name>
</gene>
<keyword evidence="1" id="KW-0479">Metal-binding</keyword>
<name>A0A934WK57_9RHOB</name>
<keyword evidence="9" id="KW-1185">Reference proteome</keyword>
<feature type="compositionally biased region" description="Acidic residues" evidence="5">
    <location>
        <begin position="36"/>
        <end position="47"/>
    </location>
</feature>
<sequence length="105" mass="11699">MTTITERRTELLARRDALMARMQEVERELSSRSTTDWEEAATEREDDEVLEGMGLAAQAEVARIDAALERIETGEYGHCMRCGEEISPARLDAVPDAPLCRNCAG</sequence>
<keyword evidence="3" id="KW-0862">Zinc</keyword>
<dbReference type="Pfam" id="PF01258">
    <property type="entry name" value="zf-dskA_traR"/>
    <property type="match status" value="1"/>
</dbReference>
<dbReference type="AlphaFoldDB" id="A0A934WK57"/>
<dbReference type="PANTHER" id="PTHR33823:SF4">
    <property type="entry name" value="GENERAL STRESS PROTEIN 16O"/>
    <property type="match status" value="1"/>
</dbReference>
<keyword evidence="8" id="KW-0489">Methyltransferase</keyword>
<dbReference type="SUPFAM" id="SSF57716">
    <property type="entry name" value="Glucocorticoid receptor-like (DNA-binding domain)"/>
    <property type="match status" value="1"/>
</dbReference>
<accession>A0A934WK57</accession>
<evidence type="ECO:0000259" key="7">
    <source>
        <dbReference type="Pfam" id="PF21173"/>
    </source>
</evidence>
<comment type="caution">
    <text evidence="8">The sequence shown here is derived from an EMBL/GenBank/DDBJ whole genome shotgun (WGS) entry which is preliminary data.</text>
</comment>
<feature type="zinc finger region" description="dksA C4-type" evidence="4">
    <location>
        <begin position="79"/>
        <end position="103"/>
    </location>
</feature>
<organism evidence="8 9">
    <name type="scientific">Rhodobaculum claviforme</name>
    <dbReference type="NCBI Taxonomy" id="1549854"/>
    <lineage>
        <taxon>Bacteria</taxon>
        <taxon>Pseudomonadati</taxon>
        <taxon>Pseudomonadota</taxon>
        <taxon>Alphaproteobacteria</taxon>
        <taxon>Rhodobacterales</taxon>
        <taxon>Paracoccaceae</taxon>
        <taxon>Rhodobaculum</taxon>
    </lineage>
</organism>
<protein>
    <submittedName>
        <fullName evidence="8">Dimethylmenaquinone methyltransferase</fullName>
    </submittedName>
</protein>
<evidence type="ECO:0000259" key="6">
    <source>
        <dbReference type="Pfam" id="PF01258"/>
    </source>
</evidence>
<dbReference type="EMBL" id="NHSD01000317">
    <property type="protein sequence ID" value="MBK5928652.1"/>
    <property type="molecule type" value="Genomic_DNA"/>
</dbReference>
<dbReference type="Pfam" id="PF21173">
    <property type="entry name" value="DksA-like_N"/>
    <property type="match status" value="1"/>
</dbReference>
<dbReference type="PROSITE" id="PS51128">
    <property type="entry name" value="ZF_DKSA_2"/>
    <property type="match status" value="1"/>
</dbReference>
<keyword evidence="8" id="KW-0808">Transferase</keyword>
<evidence type="ECO:0000256" key="1">
    <source>
        <dbReference type="ARBA" id="ARBA00022723"/>
    </source>
</evidence>
<dbReference type="Gene3D" id="1.20.120.910">
    <property type="entry name" value="DksA, coiled-coil domain"/>
    <property type="match status" value="1"/>
</dbReference>
<dbReference type="RefSeq" id="WP_201158413.1">
    <property type="nucleotide sequence ID" value="NZ_NHSD01000317.1"/>
</dbReference>
<dbReference type="InterPro" id="IPR000962">
    <property type="entry name" value="Znf_DskA_TraR"/>
</dbReference>
<evidence type="ECO:0000313" key="8">
    <source>
        <dbReference type="EMBL" id="MBK5928652.1"/>
    </source>
</evidence>
<dbReference type="GO" id="GO:0032259">
    <property type="term" value="P:methylation"/>
    <property type="evidence" value="ECO:0007669"/>
    <property type="project" value="UniProtKB-KW"/>
</dbReference>
<evidence type="ECO:0000256" key="3">
    <source>
        <dbReference type="ARBA" id="ARBA00022833"/>
    </source>
</evidence>
<dbReference type="InterPro" id="IPR037187">
    <property type="entry name" value="DnaK_N"/>
</dbReference>
<dbReference type="PANTHER" id="PTHR33823">
    <property type="entry name" value="RNA POLYMERASE-BINDING TRANSCRIPTION FACTOR DKSA-RELATED"/>
    <property type="match status" value="1"/>
</dbReference>
<feature type="domain" description="Zinc finger DksA/TraR C4-type" evidence="6">
    <location>
        <begin position="74"/>
        <end position="105"/>
    </location>
</feature>
<dbReference type="GO" id="GO:0008168">
    <property type="term" value="F:methyltransferase activity"/>
    <property type="evidence" value="ECO:0007669"/>
    <property type="project" value="UniProtKB-KW"/>
</dbReference>
<feature type="region of interest" description="Disordered" evidence="5">
    <location>
        <begin position="25"/>
        <end position="47"/>
    </location>
</feature>
<evidence type="ECO:0000256" key="4">
    <source>
        <dbReference type="PROSITE-ProRule" id="PRU00510"/>
    </source>
</evidence>
<dbReference type="SUPFAM" id="SSF109635">
    <property type="entry name" value="DnaK suppressor protein DksA, alpha-hairpin domain"/>
    <property type="match status" value="1"/>
</dbReference>